<feature type="region of interest" description="Disordered" evidence="3">
    <location>
        <begin position="69"/>
        <end position="115"/>
    </location>
</feature>
<dbReference type="GO" id="GO:0003688">
    <property type="term" value="F:DNA replication origin binding"/>
    <property type="evidence" value="ECO:0007669"/>
    <property type="project" value="TreeGrafter"/>
</dbReference>
<keyword evidence="2" id="KW-0235">DNA replication</keyword>
<dbReference type="SMART" id="SM00382">
    <property type="entry name" value="AAA"/>
    <property type="match status" value="1"/>
</dbReference>
<dbReference type="AlphaFoldDB" id="A0AA39K6D2"/>
<dbReference type="Proteomes" id="UP001175226">
    <property type="component" value="Unassembled WGS sequence"/>
</dbReference>
<dbReference type="SUPFAM" id="SSF52540">
    <property type="entry name" value="P-loop containing nucleoside triphosphate hydrolases"/>
    <property type="match status" value="1"/>
</dbReference>
<feature type="compositionally biased region" description="Basic and acidic residues" evidence="3">
    <location>
        <begin position="615"/>
        <end position="631"/>
    </location>
</feature>
<dbReference type="InterPro" id="IPR003593">
    <property type="entry name" value="AAA+_ATPase"/>
</dbReference>
<sequence>MQTPRSTQLSILGKRTHRGELSSPSNCQQLQTPDPTPNPKRPKTTITILDSDGNKENIPPYLIRAVNGDSSSPISARAARALRRTSTEAGIASPRRRPLPQRRASTSSLIPPSTPTTAVGLLTISTPPPTPSSLLPIHARARALLRATCDFTGDMPGREKERSVIRDFITISDNGDQITSLYISGSPGTGKTALVNALIQSLGSNLNGTKIITVNCMALENVEALWERLSEEFQGPCKRKQSRRTAKGKGKETVENILSSLDSKCLLVLDELDHIATTTQSLSAVFSLPACRSSALRVIGIANTHTLTSSTASFSSSVQTLHFPPYTPAQLQLIVQARLAPLYNAESAEEAKKLLPTAPLILLTKKVAALTGDVRSLFEVLRGAIDAATSAGISKDGQASSKFSVTPAHVLAALKAHSPLNKMSPSVSSSTASSCNSDIASKVKSLGLQARLVLLSILLSSKRMEAGLPLTMSTSSSPTKRSQSSPRLSTVATSMETSQLHVFYSAVLRRGDSDVFMPVSRSEFGDITGMLEGFGLVSTTSVFGSKGGKRPLTGTVSFTQGAQKGVVSGNVQLATGVWPEEVLRGMGIGASETSVSDDVMEEEVSALWRQELSRLERDRKNAEAKDRRDPHFAGAMEDD</sequence>
<evidence type="ECO:0000259" key="4">
    <source>
        <dbReference type="SMART" id="SM00382"/>
    </source>
</evidence>
<evidence type="ECO:0000256" key="3">
    <source>
        <dbReference type="SAM" id="MobiDB-lite"/>
    </source>
</evidence>
<feature type="region of interest" description="Disordered" evidence="3">
    <location>
        <begin position="1"/>
        <end position="54"/>
    </location>
</feature>
<dbReference type="InterPro" id="IPR049945">
    <property type="entry name" value="AAA_22"/>
</dbReference>
<protein>
    <submittedName>
        <fullName evidence="5">P-loop containing nucleoside triphosphate hydrolase protein</fullName>
    </submittedName>
</protein>
<evidence type="ECO:0000313" key="6">
    <source>
        <dbReference type="Proteomes" id="UP001175226"/>
    </source>
</evidence>
<comment type="caution">
    <text evidence="5">The sequence shown here is derived from an EMBL/GenBank/DDBJ whole genome shotgun (WGS) entry which is preliminary data.</text>
</comment>
<name>A0AA39K6D2_9AGAR</name>
<feature type="region of interest" description="Disordered" evidence="3">
    <location>
        <begin position="615"/>
        <end position="639"/>
    </location>
</feature>
<keyword evidence="5" id="KW-0378">Hydrolase</keyword>
<evidence type="ECO:0000313" key="5">
    <source>
        <dbReference type="EMBL" id="KAK0453058.1"/>
    </source>
</evidence>
<dbReference type="GO" id="GO:0016887">
    <property type="term" value="F:ATP hydrolysis activity"/>
    <property type="evidence" value="ECO:0007669"/>
    <property type="project" value="InterPro"/>
</dbReference>
<dbReference type="InterPro" id="IPR027417">
    <property type="entry name" value="P-loop_NTPase"/>
</dbReference>
<proteinExistence type="inferred from homology"/>
<evidence type="ECO:0000256" key="2">
    <source>
        <dbReference type="ARBA" id="ARBA00022705"/>
    </source>
</evidence>
<comment type="similarity">
    <text evidence="1">Belongs to the CDC6/cdc18 family.</text>
</comment>
<dbReference type="PANTHER" id="PTHR10763">
    <property type="entry name" value="CELL DIVISION CONTROL PROTEIN 6-RELATED"/>
    <property type="match status" value="1"/>
</dbReference>
<feature type="domain" description="AAA+ ATPase" evidence="4">
    <location>
        <begin position="177"/>
        <end position="327"/>
    </location>
</feature>
<dbReference type="GO" id="GO:0005634">
    <property type="term" value="C:nucleus"/>
    <property type="evidence" value="ECO:0007669"/>
    <property type="project" value="TreeGrafter"/>
</dbReference>
<dbReference type="EMBL" id="JAUEPT010000003">
    <property type="protein sequence ID" value="KAK0453058.1"/>
    <property type="molecule type" value="Genomic_DNA"/>
</dbReference>
<feature type="compositionally biased region" description="Polar residues" evidence="3">
    <location>
        <begin position="22"/>
        <end position="33"/>
    </location>
</feature>
<accession>A0AA39K6D2</accession>
<dbReference type="PANTHER" id="PTHR10763:SF26">
    <property type="entry name" value="CELL DIVISION CONTROL PROTEIN 6 HOMOLOG"/>
    <property type="match status" value="1"/>
</dbReference>
<feature type="compositionally biased region" description="Polar residues" evidence="3">
    <location>
        <begin position="1"/>
        <end position="10"/>
    </location>
</feature>
<feature type="compositionally biased region" description="Low complexity" evidence="3">
    <location>
        <begin position="70"/>
        <end position="79"/>
    </location>
</feature>
<organism evidence="5 6">
    <name type="scientific">Armillaria borealis</name>
    <dbReference type="NCBI Taxonomy" id="47425"/>
    <lineage>
        <taxon>Eukaryota</taxon>
        <taxon>Fungi</taxon>
        <taxon>Dikarya</taxon>
        <taxon>Basidiomycota</taxon>
        <taxon>Agaricomycotina</taxon>
        <taxon>Agaricomycetes</taxon>
        <taxon>Agaricomycetidae</taxon>
        <taxon>Agaricales</taxon>
        <taxon>Marasmiineae</taxon>
        <taxon>Physalacriaceae</taxon>
        <taxon>Armillaria</taxon>
    </lineage>
</organism>
<dbReference type="CDD" id="cd00009">
    <property type="entry name" value="AAA"/>
    <property type="match status" value="1"/>
</dbReference>
<dbReference type="GO" id="GO:0006270">
    <property type="term" value="P:DNA replication initiation"/>
    <property type="evidence" value="ECO:0007669"/>
    <property type="project" value="TreeGrafter"/>
</dbReference>
<evidence type="ECO:0000256" key="1">
    <source>
        <dbReference type="ARBA" id="ARBA00006184"/>
    </source>
</evidence>
<gene>
    <name evidence="5" type="ORF">EV421DRAFT_2006709</name>
</gene>
<dbReference type="GO" id="GO:0033314">
    <property type="term" value="P:mitotic DNA replication checkpoint signaling"/>
    <property type="evidence" value="ECO:0007669"/>
    <property type="project" value="TreeGrafter"/>
</dbReference>
<dbReference type="Gene3D" id="3.40.50.300">
    <property type="entry name" value="P-loop containing nucleotide triphosphate hydrolases"/>
    <property type="match status" value="1"/>
</dbReference>
<dbReference type="InterPro" id="IPR050311">
    <property type="entry name" value="ORC1/CDC6"/>
</dbReference>
<reference evidence="5" key="1">
    <citation type="submission" date="2023-06" db="EMBL/GenBank/DDBJ databases">
        <authorList>
            <consortium name="Lawrence Berkeley National Laboratory"/>
            <person name="Ahrendt S."/>
            <person name="Sahu N."/>
            <person name="Indic B."/>
            <person name="Wong-Bajracharya J."/>
            <person name="Merenyi Z."/>
            <person name="Ke H.-M."/>
            <person name="Monk M."/>
            <person name="Kocsube S."/>
            <person name="Drula E."/>
            <person name="Lipzen A."/>
            <person name="Balint B."/>
            <person name="Henrissat B."/>
            <person name="Andreopoulos B."/>
            <person name="Martin F.M."/>
            <person name="Harder C.B."/>
            <person name="Rigling D."/>
            <person name="Ford K.L."/>
            <person name="Foster G.D."/>
            <person name="Pangilinan J."/>
            <person name="Papanicolaou A."/>
            <person name="Barry K."/>
            <person name="LaButti K."/>
            <person name="Viragh M."/>
            <person name="Koriabine M."/>
            <person name="Yan M."/>
            <person name="Riley R."/>
            <person name="Champramary S."/>
            <person name="Plett K.L."/>
            <person name="Tsai I.J."/>
            <person name="Slot J."/>
            <person name="Sipos G."/>
            <person name="Plett J."/>
            <person name="Nagy L.G."/>
            <person name="Grigoriev I.V."/>
        </authorList>
    </citation>
    <scope>NUCLEOTIDE SEQUENCE</scope>
    <source>
        <strain evidence="5">FPL87.14</strain>
    </source>
</reference>
<keyword evidence="6" id="KW-1185">Reference proteome</keyword>
<feature type="compositionally biased region" description="Low complexity" evidence="3">
    <location>
        <begin position="105"/>
        <end position="115"/>
    </location>
</feature>
<dbReference type="Pfam" id="PF13401">
    <property type="entry name" value="AAA_22"/>
    <property type="match status" value="1"/>
</dbReference>